<comment type="subcellular location">
    <subcellularLocation>
        <location evidence="1">Nucleus</location>
    </subcellularLocation>
</comment>
<proteinExistence type="predicted"/>
<dbReference type="EMBL" id="JABEBT010000148">
    <property type="protein sequence ID" value="KAF7629173.1"/>
    <property type="molecule type" value="Genomic_DNA"/>
</dbReference>
<evidence type="ECO:0000256" key="1">
    <source>
        <dbReference type="ARBA" id="ARBA00004123"/>
    </source>
</evidence>
<dbReference type="PROSITE" id="PS51804">
    <property type="entry name" value="ZF_C2HC_LYAR"/>
    <property type="match status" value="2"/>
</dbReference>
<evidence type="ECO:0000313" key="13">
    <source>
        <dbReference type="Proteomes" id="UP000605970"/>
    </source>
</evidence>
<keyword evidence="4 8" id="KW-0863">Zinc-finger</keyword>
<evidence type="ECO:0000256" key="8">
    <source>
        <dbReference type="PROSITE-ProRule" id="PRU01145"/>
    </source>
</evidence>
<dbReference type="InterPro" id="IPR039999">
    <property type="entry name" value="LYAR"/>
</dbReference>
<dbReference type="AlphaFoldDB" id="A0A8S9ZBK4"/>
<comment type="caution">
    <text evidence="12">The sequence shown here is derived from an EMBL/GenBank/DDBJ whole genome shotgun (WGS) entry which is preliminary data.</text>
</comment>
<organism evidence="12 13">
    <name type="scientific">Meloidogyne graminicola</name>
    <dbReference type="NCBI Taxonomy" id="189291"/>
    <lineage>
        <taxon>Eukaryota</taxon>
        <taxon>Metazoa</taxon>
        <taxon>Ecdysozoa</taxon>
        <taxon>Nematoda</taxon>
        <taxon>Chromadorea</taxon>
        <taxon>Rhabditida</taxon>
        <taxon>Tylenchina</taxon>
        <taxon>Tylenchomorpha</taxon>
        <taxon>Tylenchoidea</taxon>
        <taxon>Meloidogynidae</taxon>
        <taxon>Meloidogyninae</taxon>
        <taxon>Meloidogyne</taxon>
    </lineage>
</organism>
<reference evidence="12" key="1">
    <citation type="journal article" date="2020" name="Ecol. Evol.">
        <title>Genome structure and content of the rice root-knot nematode (Meloidogyne graminicola).</title>
        <authorList>
            <person name="Phan N.T."/>
            <person name="Danchin E.G.J."/>
            <person name="Klopp C."/>
            <person name="Perfus-Barbeoch L."/>
            <person name="Kozlowski D.K."/>
            <person name="Koutsovoulos G.D."/>
            <person name="Lopez-Roques C."/>
            <person name="Bouchez O."/>
            <person name="Zahm M."/>
            <person name="Besnard G."/>
            <person name="Bellafiore S."/>
        </authorList>
    </citation>
    <scope>NUCLEOTIDE SEQUENCE</scope>
    <source>
        <strain evidence="12">VN-18</strain>
    </source>
</reference>
<evidence type="ECO:0000256" key="10">
    <source>
        <dbReference type="SAM" id="MobiDB-lite"/>
    </source>
</evidence>
<dbReference type="Proteomes" id="UP000605970">
    <property type="component" value="Unassembled WGS sequence"/>
</dbReference>
<evidence type="ECO:0000313" key="12">
    <source>
        <dbReference type="EMBL" id="KAF7629173.1"/>
    </source>
</evidence>
<keyword evidence="5" id="KW-0862">Zinc</keyword>
<dbReference type="GO" id="GO:0006364">
    <property type="term" value="P:rRNA processing"/>
    <property type="evidence" value="ECO:0007669"/>
    <property type="project" value="TreeGrafter"/>
</dbReference>
<evidence type="ECO:0000256" key="5">
    <source>
        <dbReference type="ARBA" id="ARBA00022833"/>
    </source>
</evidence>
<dbReference type="GO" id="GO:0003677">
    <property type="term" value="F:DNA binding"/>
    <property type="evidence" value="ECO:0007669"/>
    <property type="project" value="InterPro"/>
</dbReference>
<dbReference type="GO" id="GO:0005730">
    <property type="term" value="C:nucleolus"/>
    <property type="evidence" value="ECO:0007669"/>
    <property type="project" value="TreeGrafter"/>
</dbReference>
<dbReference type="FunFam" id="3.30.1490.490:FF:000001">
    <property type="entry name" value="cell growth-regulating nucleolar protein-like"/>
    <property type="match status" value="1"/>
</dbReference>
<keyword evidence="7" id="KW-0539">Nucleus</keyword>
<feature type="region of interest" description="Disordered" evidence="10">
    <location>
        <begin position="190"/>
        <end position="209"/>
    </location>
</feature>
<protein>
    <submittedName>
        <fullName evidence="12">Zf-LYAR domain-containing protein</fullName>
    </submittedName>
</protein>
<evidence type="ECO:0000256" key="4">
    <source>
        <dbReference type="ARBA" id="ARBA00022771"/>
    </source>
</evidence>
<evidence type="ECO:0000256" key="9">
    <source>
        <dbReference type="SAM" id="Coils"/>
    </source>
</evidence>
<evidence type="ECO:0000259" key="11">
    <source>
        <dbReference type="Pfam" id="PF08790"/>
    </source>
</evidence>
<keyword evidence="6 9" id="KW-0175">Coiled coil</keyword>
<dbReference type="Pfam" id="PF08790">
    <property type="entry name" value="zf-LYAR"/>
    <property type="match status" value="1"/>
</dbReference>
<evidence type="ECO:0000256" key="3">
    <source>
        <dbReference type="ARBA" id="ARBA00022737"/>
    </source>
</evidence>
<feature type="coiled-coil region" evidence="9">
    <location>
        <begin position="139"/>
        <end position="178"/>
    </location>
</feature>
<dbReference type="GO" id="GO:0000122">
    <property type="term" value="P:negative regulation of transcription by RNA polymerase II"/>
    <property type="evidence" value="ECO:0007669"/>
    <property type="project" value="TreeGrafter"/>
</dbReference>
<evidence type="ECO:0000256" key="7">
    <source>
        <dbReference type="ARBA" id="ARBA00023242"/>
    </source>
</evidence>
<keyword evidence="3" id="KW-0677">Repeat</keyword>
<keyword evidence="2" id="KW-0479">Metal-binding</keyword>
<dbReference type="Gene3D" id="3.30.1490.490">
    <property type="match status" value="1"/>
</dbReference>
<keyword evidence="13" id="KW-1185">Reference proteome</keyword>
<evidence type="ECO:0000256" key="6">
    <source>
        <dbReference type="ARBA" id="ARBA00023054"/>
    </source>
</evidence>
<accession>A0A8S9ZBK4</accession>
<sequence>MVFFICDNCGESLKKNQVQKHTFKCKNSSFSCMDCQALFNSKNYEQHTKCISENEKYGGANYVAKINKGEVKQDNWVNQVRAAIKFVSEPKLKELLCSIQGYANIPRKEAKFINFLKNSLKIKDSSLCKKAWEAIKIEAERLKNKGEEVIEEVKNGENEEKNEKIEEMKQLEEEKKNELPLKSILKKKKVEVNDEQKSQQNGLENKIREPKLVPTRIVFNDSDDD</sequence>
<name>A0A8S9ZBK4_9BILA</name>
<dbReference type="InterPro" id="IPR036236">
    <property type="entry name" value="Znf_C2H2_sf"/>
</dbReference>
<dbReference type="PANTHER" id="PTHR13100">
    <property type="entry name" value="CELL GROWTH-REGULATING NUCLEOLAR PROTEIN LYAR"/>
    <property type="match status" value="1"/>
</dbReference>
<dbReference type="GO" id="GO:0008270">
    <property type="term" value="F:zinc ion binding"/>
    <property type="evidence" value="ECO:0007669"/>
    <property type="project" value="UniProtKB-KW"/>
</dbReference>
<dbReference type="InterPro" id="IPR014898">
    <property type="entry name" value="Znf_C2H2_LYAR"/>
</dbReference>
<evidence type="ECO:0000256" key="2">
    <source>
        <dbReference type="ARBA" id="ARBA00022723"/>
    </source>
</evidence>
<dbReference type="FunFam" id="1.10.10.2100:FF:000002">
    <property type="entry name" value="cell growth-regulating nucleolar protein-like"/>
    <property type="match status" value="1"/>
</dbReference>
<dbReference type="Gene3D" id="1.10.10.2100">
    <property type="match status" value="1"/>
</dbReference>
<dbReference type="SUPFAM" id="SSF57667">
    <property type="entry name" value="beta-beta-alpha zinc fingers"/>
    <property type="match status" value="2"/>
</dbReference>
<feature type="domain" description="Zinc finger C2H2 LYAR-type" evidence="11">
    <location>
        <begin position="30"/>
        <end position="57"/>
    </location>
</feature>
<gene>
    <name evidence="12" type="ORF">Mgra_00009324</name>
</gene>
<dbReference type="PANTHER" id="PTHR13100:SF10">
    <property type="entry name" value="CELL GROWTH-REGULATING NUCLEOLAR PROTEIN"/>
    <property type="match status" value="1"/>
</dbReference>
<dbReference type="OrthoDB" id="21474at2759"/>